<evidence type="ECO:0000313" key="11">
    <source>
        <dbReference type="Proteomes" id="UP000472260"/>
    </source>
</evidence>
<feature type="transmembrane region" description="Helical" evidence="8">
    <location>
        <begin position="46"/>
        <end position="66"/>
    </location>
</feature>
<reference evidence="10" key="2">
    <citation type="submission" date="2025-09" db="UniProtKB">
        <authorList>
            <consortium name="Ensembl"/>
        </authorList>
    </citation>
    <scope>IDENTIFICATION</scope>
</reference>
<dbReference type="GO" id="GO:0005737">
    <property type="term" value="C:cytoplasm"/>
    <property type="evidence" value="ECO:0007669"/>
    <property type="project" value="UniProtKB-SubCell"/>
</dbReference>
<keyword evidence="6 8" id="KW-0472">Membrane</keyword>
<dbReference type="PANTHER" id="PTHR28681">
    <property type="entry name" value="TRANSMEMBRANE PROTEIN 196"/>
    <property type="match status" value="1"/>
</dbReference>
<keyword evidence="9" id="KW-0732">Signal</keyword>
<dbReference type="GO" id="GO:0016020">
    <property type="term" value="C:membrane"/>
    <property type="evidence" value="ECO:0007669"/>
    <property type="project" value="UniProtKB-SubCell"/>
</dbReference>
<feature type="signal peptide" evidence="9">
    <location>
        <begin position="1"/>
        <end position="22"/>
    </location>
</feature>
<organism evidence="10 11">
    <name type="scientific">Sinocyclocheilus anshuiensis</name>
    <dbReference type="NCBI Taxonomy" id="1608454"/>
    <lineage>
        <taxon>Eukaryota</taxon>
        <taxon>Metazoa</taxon>
        <taxon>Chordata</taxon>
        <taxon>Craniata</taxon>
        <taxon>Vertebrata</taxon>
        <taxon>Euteleostomi</taxon>
        <taxon>Actinopterygii</taxon>
        <taxon>Neopterygii</taxon>
        <taxon>Teleostei</taxon>
        <taxon>Ostariophysi</taxon>
        <taxon>Cypriniformes</taxon>
        <taxon>Cyprinidae</taxon>
        <taxon>Cyprininae</taxon>
        <taxon>Sinocyclocheilus</taxon>
    </lineage>
</organism>
<sequence length="189" mass="20596">MCTKRALVWSLLVLSVFHMGLGVSCISLGVLGITQPRRLQKSQTSFSTPIWSGVCFLVCGLCGILCAKKRTGVTMILFSACSICGLIGGILNVQFVHAMVKRANSLCYLHLAFLCLTSLGILGCTLSTWLTCRLASCEQKILFLERDLSLHHSVEMGEKVKAMCLYGGKTPQFLFIGSNGVKMCIWCSC</sequence>
<evidence type="ECO:0000256" key="7">
    <source>
        <dbReference type="ARBA" id="ARBA00044525"/>
    </source>
</evidence>
<evidence type="ECO:0000256" key="1">
    <source>
        <dbReference type="ARBA" id="ARBA00004141"/>
    </source>
</evidence>
<dbReference type="Ensembl" id="ENSSANT00000023337.1">
    <property type="protein sequence ID" value="ENSSANP00000021894.1"/>
    <property type="gene ID" value="ENSSANG00000011350.1"/>
</dbReference>
<evidence type="ECO:0000256" key="2">
    <source>
        <dbReference type="ARBA" id="ARBA00004496"/>
    </source>
</evidence>
<evidence type="ECO:0000256" key="6">
    <source>
        <dbReference type="ARBA" id="ARBA00023136"/>
    </source>
</evidence>
<evidence type="ECO:0000256" key="4">
    <source>
        <dbReference type="ARBA" id="ARBA00022692"/>
    </source>
</evidence>
<dbReference type="Proteomes" id="UP000472260">
    <property type="component" value="Unassembled WGS sequence"/>
</dbReference>
<evidence type="ECO:0000313" key="10">
    <source>
        <dbReference type="Ensembl" id="ENSSANP00000021894.1"/>
    </source>
</evidence>
<protein>
    <recommendedName>
        <fullName evidence="7">Transmembrane protein 196</fullName>
    </recommendedName>
</protein>
<keyword evidence="11" id="KW-1185">Reference proteome</keyword>
<feature type="transmembrane region" description="Helical" evidence="8">
    <location>
        <begin position="108"/>
        <end position="130"/>
    </location>
</feature>
<keyword evidence="4 8" id="KW-0812">Transmembrane</keyword>
<proteinExistence type="predicted"/>
<keyword evidence="5 8" id="KW-1133">Transmembrane helix</keyword>
<reference evidence="10" key="1">
    <citation type="submission" date="2025-08" db="UniProtKB">
        <authorList>
            <consortium name="Ensembl"/>
        </authorList>
    </citation>
    <scope>IDENTIFICATION</scope>
</reference>
<dbReference type="AlphaFoldDB" id="A0A671LTZ4"/>
<accession>A0A671LTZ4</accession>
<dbReference type="PANTHER" id="PTHR28681:SF1">
    <property type="entry name" value="TRANSMEMBRANE PROTEIN 196"/>
    <property type="match status" value="1"/>
</dbReference>
<dbReference type="InterPro" id="IPR037661">
    <property type="entry name" value="TMEM196"/>
</dbReference>
<name>A0A671LTZ4_9TELE</name>
<evidence type="ECO:0000256" key="8">
    <source>
        <dbReference type="SAM" id="Phobius"/>
    </source>
</evidence>
<dbReference type="PROSITE" id="PS51257">
    <property type="entry name" value="PROKAR_LIPOPROTEIN"/>
    <property type="match status" value="1"/>
</dbReference>
<feature type="transmembrane region" description="Helical" evidence="8">
    <location>
        <begin position="73"/>
        <end position="96"/>
    </location>
</feature>
<keyword evidence="3" id="KW-0963">Cytoplasm</keyword>
<gene>
    <name evidence="10" type="primary">tmem196b</name>
</gene>
<evidence type="ECO:0000256" key="5">
    <source>
        <dbReference type="ARBA" id="ARBA00022989"/>
    </source>
</evidence>
<evidence type="ECO:0000256" key="9">
    <source>
        <dbReference type="SAM" id="SignalP"/>
    </source>
</evidence>
<comment type="subcellular location">
    <subcellularLocation>
        <location evidence="2">Cytoplasm</location>
    </subcellularLocation>
    <subcellularLocation>
        <location evidence="1">Membrane</location>
        <topology evidence="1">Multi-pass membrane protein</topology>
    </subcellularLocation>
</comment>
<feature type="chain" id="PRO_5025590799" description="Transmembrane protein 196" evidence="9">
    <location>
        <begin position="23"/>
        <end position="189"/>
    </location>
</feature>
<evidence type="ECO:0000256" key="3">
    <source>
        <dbReference type="ARBA" id="ARBA00022490"/>
    </source>
</evidence>